<comment type="caution">
    <text evidence="1">The sequence shown here is derived from an EMBL/GenBank/DDBJ whole genome shotgun (WGS) entry which is preliminary data.</text>
</comment>
<dbReference type="EMBL" id="BJWL01000015">
    <property type="protein sequence ID" value="GFZ02934.1"/>
    <property type="molecule type" value="Genomic_DNA"/>
</dbReference>
<dbReference type="GO" id="GO:0016853">
    <property type="term" value="F:isomerase activity"/>
    <property type="evidence" value="ECO:0007669"/>
    <property type="project" value="UniProtKB-KW"/>
</dbReference>
<dbReference type="Proteomes" id="UP000585474">
    <property type="component" value="Unassembled WGS sequence"/>
</dbReference>
<evidence type="ECO:0000313" key="2">
    <source>
        <dbReference type="Proteomes" id="UP000585474"/>
    </source>
</evidence>
<dbReference type="PANTHER" id="PTHR37764">
    <property type="entry name" value="KETOSE/ALDOSE ISOMERASE, PUTATIVE (MOG1/PSBP/DUF1795-LIKE PHOTOSYSTEM II REACTION CENTER PSBP FAMILY PROTEIN)-RELATED"/>
    <property type="match status" value="1"/>
</dbReference>
<dbReference type="OrthoDB" id="1621991at2759"/>
<name>A0A7J0FWG6_9ERIC</name>
<dbReference type="AlphaFoldDB" id="A0A7J0FWG6"/>
<reference evidence="1 2" key="1">
    <citation type="submission" date="2019-07" db="EMBL/GenBank/DDBJ databases">
        <title>De Novo Assembly of kiwifruit Actinidia rufa.</title>
        <authorList>
            <person name="Sugita-Konishi S."/>
            <person name="Sato K."/>
            <person name="Mori E."/>
            <person name="Abe Y."/>
            <person name="Kisaki G."/>
            <person name="Hamano K."/>
            <person name="Suezawa K."/>
            <person name="Otani M."/>
            <person name="Fukuda T."/>
            <person name="Manabe T."/>
            <person name="Gomi K."/>
            <person name="Tabuchi M."/>
            <person name="Akimitsu K."/>
            <person name="Kataoka I."/>
        </authorList>
    </citation>
    <scope>NUCLEOTIDE SEQUENCE [LARGE SCALE GENOMIC DNA]</scope>
    <source>
        <strain evidence="2">cv. Fuchu</strain>
    </source>
</reference>
<sequence length="178" mass="19417">MAILLSLSPHPPKPHQNPNPSTPKPISLSAFQSTALFNSSRRQLILNAPSLCFLSLILTYPVPKSRSETLPSKSILSGIASTKSWSQFYGDGFAIRVPPQFADITEPEDYNAGLSLYGDKAKPKTFAARFASSDGRHKEMLGPHIQSLYQRLMLCATGCDKLGDRDGDLKTLGIALEK</sequence>
<evidence type="ECO:0000313" key="1">
    <source>
        <dbReference type="EMBL" id="GFZ02934.1"/>
    </source>
</evidence>
<keyword evidence="1" id="KW-0413">Isomerase</keyword>
<proteinExistence type="predicted"/>
<gene>
    <name evidence="1" type="ORF">Acr_15g0015420</name>
</gene>
<accession>A0A7J0FWG6</accession>
<keyword evidence="2" id="KW-1185">Reference proteome</keyword>
<dbReference type="GO" id="GO:0009507">
    <property type="term" value="C:chloroplast"/>
    <property type="evidence" value="ECO:0007669"/>
    <property type="project" value="TreeGrafter"/>
</dbReference>
<protein>
    <submittedName>
        <fullName evidence="1">Tagatose-6-phosphate ketose/aldose isomerase, putative</fullName>
    </submittedName>
</protein>
<dbReference type="PANTHER" id="PTHR37764:SF1">
    <property type="entry name" value="KETOSE_ALDOSE ISOMERASE, PUTATIVE (MOG1_PSBP_DUF1795-LIKE PHOTOSYSTEM II REACTION CENTER PSBP FAMILY PROTEIN)-RELATED"/>
    <property type="match status" value="1"/>
</dbReference>
<organism evidence="1 2">
    <name type="scientific">Actinidia rufa</name>
    <dbReference type="NCBI Taxonomy" id="165716"/>
    <lineage>
        <taxon>Eukaryota</taxon>
        <taxon>Viridiplantae</taxon>
        <taxon>Streptophyta</taxon>
        <taxon>Embryophyta</taxon>
        <taxon>Tracheophyta</taxon>
        <taxon>Spermatophyta</taxon>
        <taxon>Magnoliopsida</taxon>
        <taxon>eudicotyledons</taxon>
        <taxon>Gunneridae</taxon>
        <taxon>Pentapetalae</taxon>
        <taxon>asterids</taxon>
        <taxon>Ericales</taxon>
        <taxon>Actinidiaceae</taxon>
        <taxon>Actinidia</taxon>
    </lineage>
</organism>